<keyword evidence="1" id="KW-1133">Transmembrane helix</keyword>
<reference evidence="2 3" key="1">
    <citation type="submission" date="2015-01" db="EMBL/GenBank/DDBJ databases">
        <title>Draft genome of the acidophilic iron oxidizer Ferrimicrobium acidiphilum strain T23.</title>
        <authorList>
            <person name="Poehlein A."/>
            <person name="Eisen S."/>
            <person name="Schloemann M."/>
            <person name="Johnson B.D."/>
            <person name="Daniel R."/>
            <person name="Muehling M."/>
        </authorList>
    </citation>
    <scope>NUCLEOTIDE SEQUENCE [LARGE SCALE GENOMIC DNA]</scope>
    <source>
        <strain evidence="2 3">T23</strain>
    </source>
</reference>
<keyword evidence="3" id="KW-1185">Reference proteome</keyword>
<accession>A0A0D8FT08</accession>
<evidence type="ECO:0000313" key="2">
    <source>
        <dbReference type="EMBL" id="KJE76413.1"/>
    </source>
</evidence>
<dbReference type="EMBL" id="JXUW01000016">
    <property type="protein sequence ID" value="KJE76413.1"/>
    <property type="molecule type" value="Genomic_DNA"/>
</dbReference>
<dbReference type="Proteomes" id="UP000032336">
    <property type="component" value="Unassembled WGS sequence"/>
</dbReference>
<evidence type="ECO:0000256" key="1">
    <source>
        <dbReference type="SAM" id="Phobius"/>
    </source>
</evidence>
<dbReference type="RefSeq" id="WP_052566088.1">
    <property type="nucleotide sequence ID" value="NZ_JXUW01000016.1"/>
</dbReference>
<gene>
    <name evidence="2" type="ORF">FEAC_17730</name>
</gene>
<dbReference type="NCBIfam" id="TIGR01167">
    <property type="entry name" value="LPXTG_anchor"/>
    <property type="match status" value="1"/>
</dbReference>
<organism evidence="2 3">
    <name type="scientific">Ferrimicrobium acidiphilum DSM 19497</name>
    <dbReference type="NCBI Taxonomy" id="1121877"/>
    <lineage>
        <taxon>Bacteria</taxon>
        <taxon>Bacillati</taxon>
        <taxon>Actinomycetota</taxon>
        <taxon>Acidimicrobiia</taxon>
        <taxon>Acidimicrobiales</taxon>
        <taxon>Acidimicrobiaceae</taxon>
        <taxon>Ferrimicrobium</taxon>
    </lineage>
</organism>
<sequence length="78" mass="7866">MPASDGGGIAIDPTTDTVYLTGVDGLSTVAFASRSSNTGSSNLLWVAGGVMVIVVVSGGAAFKRRRAAELREAHDSGL</sequence>
<dbReference type="GeneID" id="78372921"/>
<proteinExistence type="predicted"/>
<protein>
    <submittedName>
        <fullName evidence="2">Uncharacterized protein</fullName>
    </submittedName>
</protein>
<evidence type="ECO:0000313" key="3">
    <source>
        <dbReference type="Proteomes" id="UP000032336"/>
    </source>
</evidence>
<feature type="transmembrane region" description="Helical" evidence="1">
    <location>
        <begin position="43"/>
        <end position="62"/>
    </location>
</feature>
<comment type="caution">
    <text evidence="2">The sequence shown here is derived from an EMBL/GenBank/DDBJ whole genome shotgun (WGS) entry which is preliminary data.</text>
</comment>
<dbReference type="AlphaFoldDB" id="A0A0D8FT08"/>
<keyword evidence="1" id="KW-0812">Transmembrane</keyword>
<keyword evidence="1" id="KW-0472">Membrane</keyword>
<name>A0A0D8FT08_9ACTN</name>